<evidence type="ECO:0000256" key="4">
    <source>
        <dbReference type="PROSITE-ProRule" id="PRU00464"/>
    </source>
</evidence>
<dbReference type="Pfam" id="PF01230">
    <property type="entry name" value="HIT"/>
    <property type="match status" value="1"/>
</dbReference>
<evidence type="ECO:0000256" key="2">
    <source>
        <dbReference type="PIRSR" id="PIRSR639383-1"/>
    </source>
</evidence>
<accession>A0A564ZH32</accession>
<gene>
    <name evidence="6" type="ORF">MELA_00321</name>
</gene>
<dbReference type="GO" id="GO:0000166">
    <property type="term" value="F:nucleotide binding"/>
    <property type="evidence" value="ECO:0007669"/>
    <property type="project" value="UniProtKB-KW"/>
</dbReference>
<dbReference type="EMBL" id="CABIKM010000004">
    <property type="protein sequence ID" value="VUZ83962.1"/>
    <property type="molecule type" value="Genomic_DNA"/>
</dbReference>
<feature type="short sequence motif" description="Histidine triad motif" evidence="4">
    <location>
        <begin position="106"/>
        <end position="110"/>
    </location>
</feature>
<dbReference type="Proteomes" id="UP000334340">
    <property type="component" value="Unassembled WGS sequence"/>
</dbReference>
<feature type="active site" description="Tele-AMP-histidine intermediate" evidence="2">
    <location>
        <position position="108"/>
    </location>
</feature>
<feature type="binding site" evidence="3">
    <location>
        <position position="110"/>
    </location>
    <ligand>
        <name>substrate</name>
    </ligand>
</feature>
<reference evidence="6 7" key="1">
    <citation type="submission" date="2019-07" db="EMBL/GenBank/DDBJ databases">
        <authorList>
            <person name="Cremers G."/>
        </authorList>
    </citation>
    <scope>NUCLEOTIDE SEQUENCE [LARGE SCALE GENOMIC DNA]</scope>
</reference>
<dbReference type="PROSITE" id="PS51084">
    <property type="entry name" value="HIT_2"/>
    <property type="match status" value="1"/>
</dbReference>
<dbReference type="InterPro" id="IPR011146">
    <property type="entry name" value="HIT-like"/>
</dbReference>
<organism evidence="6 7">
    <name type="scientific">Candidatus Methylomirabilis lanthanidiphila</name>
    <dbReference type="NCBI Taxonomy" id="2211376"/>
    <lineage>
        <taxon>Bacteria</taxon>
        <taxon>Candidatus Methylomirabilota</taxon>
        <taxon>Candidatus Methylomirabilia</taxon>
        <taxon>Candidatus Methylomirabilales</taxon>
        <taxon>Candidatus Methylomirabilaceae</taxon>
        <taxon>Candidatus Methylomirabilis</taxon>
    </lineage>
</organism>
<dbReference type="PANTHER" id="PTHR42997">
    <property type="entry name" value="HIT FAMILY HYDROLASE"/>
    <property type="match status" value="1"/>
</dbReference>
<feature type="binding site" evidence="3">
    <location>
        <begin position="100"/>
        <end position="103"/>
    </location>
    <ligand>
        <name>substrate</name>
    </ligand>
</feature>
<keyword evidence="7" id="KW-1185">Reference proteome</keyword>
<sequence>MEQVTPVGYCLFCETGGSGQDEKSLILYRGRFVFIQMNLYPYNPGHIMIAPYRHVAGLWELSPDEQHELIQEAARSTLLLRETMNADGFNLGINQGKAAGAGVEYHLHFHIVPRWNGDTNFMPVVADTKVIPEDLTGTYRKLAPVFSKTSR</sequence>
<dbReference type="AlphaFoldDB" id="A0A564ZH32"/>
<dbReference type="InterPro" id="IPR052908">
    <property type="entry name" value="AP-4-A_phosphorylase"/>
</dbReference>
<dbReference type="PANTHER" id="PTHR42997:SF1">
    <property type="entry name" value="AP-4-A PHOSPHORYLASE"/>
    <property type="match status" value="1"/>
</dbReference>
<evidence type="ECO:0000313" key="6">
    <source>
        <dbReference type="EMBL" id="VUZ83962.1"/>
    </source>
</evidence>
<feature type="domain" description="HIT" evidence="5">
    <location>
        <begin position="11"/>
        <end position="121"/>
    </location>
</feature>
<dbReference type="SUPFAM" id="SSF54197">
    <property type="entry name" value="HIT-like"/>
    <property type="match status" value="1"/>
</dbReference>
<name>A0A564ZH32_9BACT</name>
<protein>
    <submittedName>
        <fullName evidence="6">HIT family hydrolase</fullName>
    </submittedName>
</protein>
<proteinExistence type="predicted"/>
<dbReference type="GO" id="GO:0016787">
    <property type="term" value="F:hydrolase activity"/>
    <property type="evidence" value="ECO:0007669"/>
    <property type="project" value="UniProtKB-KW"/>
</dbReference>
<keyword evidence="1" id="KW-0547">Nucleotide-binding</keyword>
<evidence type="ECO:0000259" key="5">
    <source>
        <dbReference type="PROSITE" id="PS51084"/>
    </source>
</evidence>
<dbReference type="InterPro" id="IPR039383">
    <property type="entry name" value="FHIT"/>
</dbReference>
<feature type="binding site" evidence="3">
    <location>
        <position position="38"/>
    </location>
    <ligand>
        <name>substrate</name>
    </ligand>
</feature>
<dbReference type="InterPro" id="IPR036265">
    <property type="entry name" value="HIT-like_sf"/>
</dbReference>
<evidence type="ECO:0000313" key="7">
    <source>
        <dbReference type="Proteomes" id="UP000334340"/>
    </source>
</evidence>
<evidence type="ECO:0000256" key="3">
    <source>
        <dbReference type="PIRSR" id="PIRSR639383-2"/>
    </source>
</evidence>
<dbReference type="CDD" id="cd01275">
    <property type="entry name" value="FHIT"/>
    <property type="match status" value="1"/>
</dbReference>
<keyword evidence="6" id="KW-0378">Hydrolase</keyword>
<evidence type="ECO:0000256" key="1">
    <source>
        <dbReference type="ARBA" id="ARBA00022741"/>
    </source>
</evidence>
<dbReference type="Gene3D" id="3.30.428.10">
    <property type="entry name" value="HIT-like"/>
    <property type="match status" value="1"/>
</dbReference>